<keyword evidence="1" id="KW-0472">Membrane</keyword>
<evidence type="ECO:0000313" key="5">
    <source>
        <dbReference type="EMBL" id="CAB4847834.1"/>
    </source>
</evidence>
<evidence type="ECO:0000313" key="7">
    <source>
        <dbReference type="EMBL" id="CAB4974217.1"/>
    </source>
</evidence>
<dbReference type="EMBL" id="CAFBIY010000020">
    <property type="protein sequence ID" value="CAB4847834.1"/>
    <property type="molecule type" value="Genomic_DNA"/>
</dbReference>
<dbReference type="EMBL" id="CAFAAV010000095">
    <property type="protein sequence ID" value="CAB4820658.1"/>
    <property type="molecule type" value="Genomic_DNA"/>
</dbReference>
<dbReference type="EMBL" id="CAFBMT010000004">
    <property type="protein sequence ID" value="CAB4923131.1"/>
    <property type="molecule type" value="Genomic_DNA"/>
</dbReference>
<dbReference type="EMBL" id="CAESGF010000004">
    <property type="protein sequence ID" value="CAB4363060.1"/>
    <property type="molecule type" value="Genomic_DNA"/>
</dbReference>
<name>A0A6J6ZNX8_9ZZZZ</name>
<proteinExistence type="predicted"/>
<keyword evidence="1" id="KW-0812">Transmembrane</keyword>
<gene>
    <name evidence="3" type="ORF">UFOPK2656_01417</name>
    <name evidence="4" type="ORF">UFOPK3099_01364</name>
    <name evidence="5" type="ORF">UFOPK3267_00560</name>
    <name evidence="6" type="ORF">UFOPK3651_00988</name>
    <name evidence="7" type="ORF">UFOPK3931_00385</name>
    <name evidence="2" type="ORF">UFOPK4189_00837</name>
</gene>
<reference evidence="4" key="1">
    <citation type="submission" date="2020-05" db="EMBL/GenBank/DDBJ databases">
        <authorList>
            <person name="Chiriac C."/>
            <person name="Salcher M."/>
            <person name="Ghai R."/>
            <person name="Kavagutti S V."/>
        </authorList>
    </citation>
    <scope>NUCLEOTIDE SEQUENCE</scope>
</reference>
<dbReference type="EMBL" id="CAFBOL010000005">
    <property type="protein sequence ID" value="CAB4974217.1"/>
    <property type="molecule type" value="Genomic_DNA"/>
</dbReference>
<feature type="transmembrane region" description="Helical" evidence="1">
    <location>
        <begin position="281"/>
        <end position="300"/>
    </location>
</feature>
<keyword evidence="1" id="KW-1133">Transmembrane helix</keyword>
<accession>A0A6J6ZNX8</accession>
<protein>
    <submittedName>
        <fullName evidence="4">Unannotated protein</fullName>
    </submittedName>
</protein>
<evidence type="ECO:0000313" key="4">
    <source>
        <dbReference type="EMBL" id="CAB4820658.1"/>
    </source>
</evidence>
<sequence length="308" mass="31833">MLKRSLSGGVAATAVLAPFIAPAVAQAAPAPAPDRVAPMGVLDPSTLETCTAKFGLTKNNGTVVSFDETVVGSATPVPHVNADIVPVLTYDDGGGIEQCVPVAAWTDEASFDSFMGGITGMFPYPGTGFYLIPGHGLNPDTVPTESYHFDLVMGPAFTPVWSLDWTPGLTPYPWASIEAMNIAAIAKVRAMLPESIRASWDSAAYSRSGCSNLDDPELLAALVDLDGGTDVTGSFSTDFCVLADMAFNIALFRFQVEGNIVPYVINSDAAAAVPVTGAASAPILALASTLAGLGAGLVLVGRRRRPAV</sequence>
<organism evidence="4">
    <name type="scientific">freshwater metagenome</name>
    <dbReference type="NCBI Taxonomy" id="449393"/>
    <lineage>
        <taxon>unclassified sequences</taxon>
        <taxon>metagenomes</taxon>
        <taxon>ecological metagenomes</taxon>
    </lineage>
</organism>
<evidence type="ECO:0000256" key="1">
    <source>
        <dbReference type="SAM" id="Phobius"/>
    </source>
</evidence>
<evidence type="ECO:0000313" key="3">
    <source>
        <dbReference type="EMBL" id="CAB4721948.1"/>
    </source>
</evidence>
<dbReference type="EMBL" id="CAEZYF010000007">
    <property type="protein sequence ID" value="CAB4721948.1"/>
    <property type="molecule type" value="Genomic_DNA"/>
</dbReference>
<evidence type="ECO:0000313" key="6">
    <source>
        <dbReference type="EMBL" id="CAB4923131.1"/>
    </source>
</evidence>
<dbReference type="AlphaFoldDB" id="A0A6J6ZNX8"/>
<evidence type="ECO:0000313" key="2">
    <source>
        <dbReference type="EMBL" id="CAB4363060.1"/>
    </source>
</evidence>